<dbReference type="RefSeq" id="WP_126039323.1">
    <property type="nucleotide sequence ID" value="NZ_CP034438.1"/>
</dbReference>
<feature type="compositionally biased region" description="Acidic residues" evidence="1">
    <location>
        <begin position="118"/>
        <end position="134"/>
    </location>
</feature>
<gene>
    <name evidence="2" type="ORF">EJO69_03565</name>
</gene>
<reference evidence="2 3" key="1">
    <citation type="submission" date="2018-12" db="EMBL/GenBank/DDBJ databases">
        <title>Complete genome sequence of Flaviflexus salsibiostraticola KCTC 33148.</title>
        <authorList>
            <person name="Bae J.-W."/>
        </authorList>
    </citation>
    <scope>NUCLEOTIDE SEQUENCE [LARGE SCALE GENOMIC DNA]</scope>
    <source>
        <strain evidence="2 3">KCTC 33148</strain>
    </source>
</reference>
<dbReference type="KEGG" id="fsl:EJO69_03565"/>
<feature type="region of interest" description="Disordered" evidence="1">
    <location>
        <begin position="108"/>
        <end position="143"/>
    </location>
</feature>
<evidence type="ECO:0000256" key="1">
    <source>
        <dbReference type="SAM" id="MobiDB-lite"/>
    </source>
</evidence>
<organism evidence="2 3">
    <name type="scientific">Flaviflexus salsibiostraticola</name>
    <dbReference type="NCBI Taxonomy" id="1282737"/>
    <lineage>
        <taxon>Bacteria</taxon>
        <taxon>Bacillati</taxon>
        <taxon>Actinomycetota</taxon>
        <taxon>Actinomycetes</taxon>
        <taxon>Actinomycetales</taxon>
        <taxon>Actinomycetaceae</taxon>
        <taxon>Flaviflexus</taxon>
    </lineage>
</organism>
<dbReference type="OrthoDB" id="3267923at2"/>
<sequence length="262" mass="27275">MSGNSRRYVIVTPFKKVDVLAGFCKMHGLDVWVVPSAQGAMVVHDLPVPVFDDWDISELLGGGTGGSDTDAEASEPADLNPIPGQTSLFDDESAPSLFDEEKMSSHFGDATVSSVPTLDDDVTDNDNADAEDEPTPGSLSADDRDAVARALAKLSRAGVLVLTAELGEDVGNEEGVSGLVTAQVVDSSGFTSDTPAGLIVATGEQILEDLLIGATSPGDVSGAIRSGSIDTSAIERLAGGSRDEGTQLPPRRPRRFFGRDSK</sequence>
<dbReference type="Proteomes" id="UP000270021">
    <property type="component" value="Chromosome"/>
</dbReference>
<protein>
    <submittedName>
        <fullName evidence="2">Uncharacterized protein</fullName>
    </submittedName>
</protein>
<feature type="region of interest" description="Disordered" evidence="1">
    <location>
        <begin position="236"/>
        <end position="262"/>
    </location>
</feature>
<dbReference type="EMBL" id="CP034438">
    <property type="protein sequence ID" value="AZN29487.1"/>
    <property type="molecule type" value="Genomic_DNA"/>
</dbReference>
<dbReference type="AlphaFoldDB" id="A0A3S8Z7J4"/>
<name>A0A3S8Z7J4_9ACTO</name>
<evidence type="ECO:0000313" key="3">
    <source>
        <dbReference type="Proteomes" id="UP000270021"/>
    </source>
</evidence>
<proteinExistence type="predicted"/>
<evidence type="ECO:0000313" key="2">
    <source>
        <dbReference type="EMBL" id="AZN29487.1"/>
    </source>
</evidence>
<accession>A0A3S8Z7J4</accession>
<feature type="region of interest" description="Disordered" evidence="1">
    <location>
        <begin position="59"/>
        <end position="92"/>
    </location>
</feature>
<keyword evidence="3" id="KW-1185">Reference proteome</keyword>